<evidence type="ECO:0000313" key="5">
    <source>
        <dbReference type="EMBL" id="MDG0866199.1"/>
    </source>
</evidence>
<evidence type="ECO:0000256" key="1">
    <source>
        <dbReference type="ARBA" id="ARBA00022448"/>
    </source>
</evidence>
<dbReference type="AlphaFoldDB" id="A0AAJ6CRD1"/>
<dbReference type="PROSITE" id="PS00211">
    <property type="entry name" value="ABC_TRANSPORTER_1"/>
    <property type="match status" value="1"/>
</dbReference>
<dbReference type="SMART" id="SM00382">
    <property type="entry name" value="AAA"/>
    <property type="match status" value="1"/>
</dbReference>
<dbReference type="CDD" id="cd03293">
    <property type="entry name" value="ABC_NrtD_SsuB_transporters"/>
    <property type="match status" value="1"/>
</dbReference>
<evidence type="ECO:0000313" key="6">
    <source>
        <dbReference type="EMBL" id="WFG39081.1"/>
    </source>
</evidence>
<dbReference type="GO" id="GO:0016887">
    <property type="term" value="F:ATP hydrolysis activity"/>
    <property type="evidence" value="ECO:0007669"/>
    <property type="project" value="InterPro"/>
</dbReference>
<evidence type="ECO:0000256" key="3">
    <source>
        <dbReference type="ARBA" id="ARBA00022840"/>
    </source>
</evidence>
<name>A0AAJ6CRD1_9CHLR</name>
<accession>A0AAJ6CRD1</accession>
<dbReference type="EMBL" id="WMBE01000001">
    <property type="protein sequence ID" value="MDG0866199.1"/>
    <property type="molecule type" value="Genomic_DNA"/>
</dbReference>
<dbReference type="EMBL" id="CP046147">
    <property type="protein sequence ID" value="WFG39081.1"/>
    <property type="molecule type" value="Genomic_DNA"/>
</dbReference>
<reference evidence="7 8" key="1">
    <citation type="submission" date="2019-11" db="EMBL/GenBank/DDBJ databases">
        <authorList>
            <person name="Cho J.-C."/>
        </authorList>
    </citation>
    <scope>NUCLEOTIDE SEQUENCE [LARGE SCALE GENOMIC DNA]</scope>
    <source>
        <strain evidence="6 7">JH1073</strain>
        <strain evidence="5 8">JH702</strain>
    </source>
</reference>
<dbReference type="Gene3D" id="3.40.50.300">
    <property type="entry name" value="P-loop containing nucleotide triphosphate hydrolases"/>
    <property type="match status" value="1"/>
</dbReference>
<dbReference type="PANTHER" id="PTHR42788">
    <property type="entry name" value="TAURINE IMPORT ATP-BINDING PROTEIN-RELATED"/>
    <property type="match status" value="1"/>
</dbReference>
<dbReference type="RefSeq" id="WP_342822411.1">
    <property type="nucleotide sequence ID" value="NZ_CP046146.1"/>
</dbReference>
<dbReference type="Proteomes" id="UP001321249">
    <property type="component" value="Unassembled WGS sequence"/>
</dbReference>
<dbReference type="PANTHER" id="PTHR42788:SF2">
    <property type="entry name" value="ABC TRANSPORTER ATP-BINDING PROTEIN"/>
    <property type="match status" value="1"/>
</dbReference>
<dbReference type="SUPFAM" id="SSF52540">
    <property type="entry name" value="P-loop containing nucleoside triphosphate hydrolases"/>
    <property type="match status" value="1"/>
</dbReference>
<feature type="domain" description="ABC transporter" evidence="4">
    <location>
        <begin position="25"/>
        <end position="253"/>
    </location>
</feature>
<keyword evidence="3 6" id="KW-0067">ATP-binding</keyword>
<organism evidence="6 7">
    <name type="scientific">Candidatus Lucifugimonas marina</name>
    <dbReference type="NCBI Taxonomy" id="3038979"/>
    <lineage>
        <taxon>Bacteria</taxon>
        <taxon>Bacillati</taxon>
        <taxon>Chloroflexota</taxon>
        <taxon>Dehalococcoidia</taxon>
        <taxon>SAR202 cluster</taxon>
        <taxon>Candidatus Lucifugimonadales</taxon>
        <taxon>Candidatus Lucifugimonadaceae</taxon>
        <taxon>Candidatus Lucifugimonas</taxon>
    </lineage>
</organism>
<dbReference type="InterPro" id="IPR027417">
    <property type="entry name" value="P-loop_NTPase"/>
</dbReference>
<dbReference type="InterPro" id="IPR017871">
    <property type="entry name" value="ABC_transporter-like_CS"/>
</dbReference>
<keyword evidence="1" id="KW-0813">Transport</keyword>
<evidence type="ECO:0000313" key="7">
    <source>
        <dbReference type="Proteomes" id="UP001219901"/>
    </source>
</evidence>
<evidence type="ECO:0000313" key="8">
    <source>
        <dbReference type="Proteomes" id="UP001321249"/>
    </source>
</evidence>
<dbReference type="GO" id="GO:0005524">
    <property type="term" value="F:ATP binding"/>
    <property type="evidence" value="ECO:0007669"/>
    <property type="project" value="UniProtKB-KW"/>
</dbReference>
<dbReference type="Pfam" id="PF00005">
    <property type="entry name" value="ABC_tran"/>
    <property type="match status" value="1"/>
</dbReference>
<reference evidence="6" key="2">
    <citation type="journal article" date="2023" name="Nat. Commun.">
        <title>Cultivation of marine bacteria of the SAR202 clade.</title>
        <authorList>
            <person name="Lim Y."/>
            <person name="Seo J.H."/>
            <person name="Giovannoni S.J."/>
            <person name="Kang I."/>
            <person name="Cho J.C."/>
        </authorList>
    </citation>
    <scope>NUCLEOTIDE SEQUENCE</scope>
    <source>
        <strain evidence="6">JH1073</strain>
    </source>
</reference>
<dbReference type="PROSITE" id="PS50893">
    <property type="entry name" value="ABC_TRANSPORTER_2"/>
    <property type="match status" value="1"/>
</dbReference>
<evidence type="ECO:0000256" key="2">
    <source>
        <dbReference type="ARBA" id="ARBA00022741"/>
    </source>
</evidence>
<dbReference type="InterPro" id="IPR003439">
    <property type="entry name" value="ABC_transporter-like_ATP-bd"/>
</dbReference>
<protein>
    <submittedName>
        <fullName evidence="6">ATP-binding cassette domain-containing protein</fullName>
    </submittedName>
</protein>
<gene>
    <name evidence="5" type="ORF">GKO46_03830</name>
    <name evidence="6" type="ORF">GKO48_05430</name>
</gene>
<reference evidence="7" key="3">
    <citation type="submission" date="2023-06" db="EMBL/GenBank/DDBJ databases">
        <title>Pangenomics reveal diversification of enzyme families and niche specialization in globally abundant SAR202 bacteria.</title>
        <authorList>
            <person name="Saw J.H.W."/>
        </authorList>
    </citation>
    <scope>NUCLEOTIDE SEQUENCE [LARGE SCALE GENOMIC DNA]</scope>
    <source>
        <strain evidence="7">JH1073</strain>
    </source>
</reference>
<evidence type="ECO:0000259" key="4">
    <source>
        <dbReference type="PROSITE" id="PS50893"/>
    </source>
</evidence>
<proteinExistence type="predicted"/>
<dbReference type="Proteomes" id="UP001219901">
    <property type="component" value="Chromosome"/>
</dbReference>
<dbReference type="InterPro" id="IPR050166">
    <property type="entry name" value="ABC_transporter_ATP-bind"/>
</dbReference>
<keyword evidence="2" id="KW-0547">Nucleotide-binding</keyword>
<sequence length="274" mass="29221">MSSARPNTDTRANDGALGIAENALVSVSGVGFDYEDAPILEDVSLTVERGEFVALVGPSGCGKSTILNLISGVLSPRNGTVSANGLSNRSERLGNVSYMQQKDLLLPWRSVAENSRLGLELRGVGSVESGAAVAELADSFGIADVLDSMPWQLSGGMRQRVALLRAVLPDNPVLLLDEPFGALDAITRRSLQQWLLNVLDTDNKAVVLVTHDVEEAILLADRVLVMSSNPGQIIDEVVIDLSDAEASGDLTTAPDFIELKKRILSSLDDQETVR</sequence>
<keyword evidence="7" id="KW-1185">Reference proteome</keyword>
<dbReference type="InterPro" id="IPR003593">
    <property type="entry name" value="AAA+_ATPase"/>
</dbReference>